<evidence type="ECO:0000256" key="1">
    <source>
        <dbReference type="ARBA" id="ARBA00023015"/>
    </source>
</evidence>
<dbReference type="Pfam" id="PF00356">
    <property type="entry name" value="LacI"/>
    <property type="match status" value="1"/>
</dbReference>
<dbReference type="CDD" id="cd01392">
    <property type="entry name" value="HTH_LacI"/>
    <property type="match status" value="1"/>
</dbReference>
<feature type="domain" description="HTH lacI-type" evidence="4">
    <location>
        <begin position="9"/>
        <end position="64"/>
    </location>
</feature>
<proteinExistence type="predicted"/>
<sequence>MTGKKSTRATREDVARQAGTSVAVVSYVVNGGPRPVAEATRDRVLAAIDSVGYSPNGIAKALASGVSGAYGLIVPDISNPFFAALAHELEEAVAAEGKVLLLGDSAESKEREETLLKLFLQRQIDGILFIGVDSKPDVRAALRAGVQLVILDRVDNDAGVSSVAVDNIAGSYAATNHLIGHGYTRIGIISGPGNLYTARDRNLGWETAMAQAQLEVDPRWRLEENFSRHGGREAGRRLFSLPQLPEAVFASNEQQAVGLLAAAAEFGVRVPEDLAIMTFDGTDDSEYATPAISTVVQPLNEIARVAVNLLARPPGHEVVQHECDFTLRLRPSCGPHAGQPVPDHN</sequence>
<keyword evidence="2" id="KW-0238">DNA-binding</keyword>
<evidence type="ECO:0000256" key="2">
    <source>
        <dbReference type="ARBA" id="ARBA00023125"/>
    </source>
</evidence>
<dbReference type="Gene3D" id="3.40.50.2300">
    <property type="match status" value="2"/>
</dbReference>
<gene>
    <name evidence="5" type="ORF">G6N77_14665</name>
</gene>
<protein>
    <submittedName>
        <fullName evidence="5">LacI family transcriptional regulator</fullName>
    </submittedName>
</protein>
<evidence type="ECO:0000313" key="6">
    <source>
        <dbReference type="Proteomes" id="UP000479226"/>
    </source>
</evidence>
<dbReference type="PROSITE" id="PS50932">
    <property type="entry name" value="HTH_LACI_2"/>
    <property type="match status" value="1"/>
</dbReference>
<dbReference type="RefSeq" id="WP_165182913.1">
    <property type="nucleotide sequence ID" value="NZ_JAAKZI010000028.1"/>
</dbReference>
<dbReference type="CDD" id="cd06267">
    <property type="entry name" value="PBP1_LacI_sugar_binding-like"/>
    <property type="match status" value="1"/>
</dbReference>
<dbReference type="Pfam" id="PF13377">
    <property type="entry name" value="Peripla_BP_3"/>
    <property type="match status" value="1"/>
</dbReference>
<dbReference type="InterPro" id="IPR028082">
    <property type="entry name" value="Peripla_BP_I"/>
</dbReference>
<dbReference type="InterPro" id="IPR046335">
    <property type="entry name" value="LacI/GalR-like_sensor"/>
</dbReference>
<evidence type="ECO:0000256" key="3">
    <source>
        <dbReference type="ARBA" id="ARBA00023163"/>
    </source>
</evidence>
<organism evidence="5 6">
    <name type="scientific">Arthrobacter silviterrae</name>
    <dbReference type="NCBI Taxonomy" id="2026658"/>
    <lineage>
        <taxon>Bacteria</taxon>
        <taxon>Bacillati</taxon>
        <taxon>Actinomycetota</taxon>
        <taxon>Actinomycetes</taxon>
        <taxon>Micrococcales</taxon>
        <taxon>Micrococcaceae</taxon>
        <taxon>Arthrobacter</taxon>
    </lineage>
</organism>
<comment type="caution">
    <text evidence="5">The sequence shown here is derived from an EMBL/GenBank/DDBJ whole genome shotgun (WGS) entry which is preliminary data.</text>
</comment>
<name>A0ABX0DCN7_9MICC</name>
<keyword evidence="1" id="KW-0805">Transcription regulation</keyword>
<dbReference type="SUPFAM" id="SSF53822">
    <property type="entry name" value="Periplasmic binding protein-like I"/>
    <property type="match status" value="1"/>
</dbReference>
<dbReference type="PANTHER" id="PTHR30146">
    <property type="entry name" value="LACI-RELATED TRANSCRIPTIONAL REPRESSOR"/>
    <property type="match status" value="1"/>
</dbReference>
<dbReference type="EMBL" id="JAAKZI010000028">
    <property type="protein sequence ID" value="NGN84687.1"/>
    <property type="molecule type" value="Genomic_DNA"/>
</dbReference>
<dbReference type="SUPFAM" id="SSF47413">
    <property type="entry name" value="lambda repressor-like DNA-binding domains"/>
    <property type="match status" value="1"/>
</dbReference>
<dbReference type="Gene3D" id="1.10.260.40">
    <property type="entry name" value="lambda repressor-like DNA-binding domains"/>
    <property type="match status" value="1"/>
</dbReference>
<dbReference type="Proteomes" id="UP000479226">
    <property type="component" value="Unassembled WGS sequence"/>
</dbReference>
<dbReference type="PANTHER" id="PTHR30146:SF109">
    <property type="entry name" value="HTH-TYPE TRANSCRIPTIONAL REGULATOR GALS"/>
    <property type="match status" value="1"/>
</dbReference>
<accession>A0ABX0DCN7</accession>
<reference evidence="5 6" key="1">
    <citation type="submission" date="2020-02" db="EMBL/GenBank/DDBJ databases">
        <title>Genome sequence of the type strain DSM 27180 of Arthrobacter silviterrae.</title>
        <authorList>
            <person name="Gao J."/>
            <person name="Sun J."/>
        </authorList>
    </citation>
    <scope>NUCLEOTIDE SEQUENCE [LARGE SCALE GENOMIC DNA]</scope>
    <source>
        <strain evidence="5 6">DSM 27180</strain>
    </source>
</reference>
<keyword evidence="6" id="KW-1185">Reference proteome</keyword>
<dbReference type="InterPro" id="IPR000843">
    <property type="entry name" value="HTH_LacI"/>
</dbReference>
<dbReference type="InterPro" id="IPR010982">
    <property type="entry name" value="Lambda_DNA-bd_dom_sf"/>
</dbReference>
<evidence type="ECO:0000259" key="4">
    <source>
        <dbReference type="PROSITE" id="PS50932"/>
    </source>
</evidence>
<evidence type="ECO:0000313" key="5">
    <source>
        <dbReference type="EMBL" id="NGN84687.1"/>
    </source>
</evidence>
<dbReference type="SMART" id="SM00354">
    <property type="entry name" value="HTH_LACI"/>
    <property type="match status" value="1"/>
</dbReference>
<keyword evidence="3" id="KW-0804">Transcription</keyword>